<evidence type="ECO:0000313" key="3">
    <source>
        <dbReference type="Proteomes" id="UP001465976"/>
    </source>
</evidence>
<organism evidence="2 3">
    <name type="scientific">Marasmius crinis-equi</name>
    <dbReference type="NCBI Taxonomy" id="585013"/>
    <lineage>
        <taxon>Eukaryota</taxon>
        <taxon>Fungi</taxon>
        <taxon>Dikarya</taxon>
        <taxon>Basidiomycota</taxon>
        <taxon>Agaricomycotina</taxon>
        <taxon>Agaricomycetes</taxon>
        <taxon>Agaricomycetidae</taxon>
        <taxon>Agaricales</taxon>
        <taxon>Marasmiineae</taxon>
        <taxon>Marasmiaceae</taxon>
        <taxon>Marasmius</taxon>
    </lineage>
</organism>
<dbReference type="PANTHER" id="PTHR43157:SF31">
    <property type="entry name" value="PHOSPHATIDYLINOSITOL-GLYCAN BIOSYNTHESIS CLASS F PROTEIN"/>
    <property type="match status" value="1"/>
</dbReference>
<dbReference type="SUPFAM" id="SSF51735">
    <property type="entry name" value="NAD(P)-binding Rossmann-fold domains"/>
    <property type="match status" value="1"/>
</dbReference>
<dbReference type="Proteomes" id="UP001465976">
    <property type="component" value="Unassembled WGS sequence"/>
</dbReference>
<sequence length="335" mass="37348">MKFTYEQFQQDQLGGMPAPVEGVSLTGQTILITGANIGLGFEAAKHFANRGPGKLVIVCRNEKKGEDALERIRSETGFQNVELWIADFGSFESVKALKSKIDALDRLDILVENAGIAAYDYAETKDGWESSLQVNVLGPAYHIVLSLPKLLKTAKNHPETVPRVVVVTSGLHHWANITPEVVEAAKPLEFMNVKDRYNPDNRYNESKALEVMFVRALQFHLPSVTCCTVSPGFCHSELNRGAVGERDEAIKNRAKQLAHTTEEGSRQLLYAAIGQRDREKEMRAGYVTYSKVSECSDFILSEEGQRLEKKMWTEIRGLLAEVDGEAKDVVEKYLS</sequence>
<evidence type="ECO:0000313" key="2">
    <source>
        <dbReference type="EMBL" id="KAL0567399.1"/>
    </source>
</evidence>
<dbReference type="InterPro" id="IPR002347">
    <property type="entry name" value="SDR_fam"/>
</dbReference>
<name>A0ABR3EWY1_9AGAR</name>
<dbReference type="PRINTS" id="PR00081">
    <property type="entry name" value="GDHRDH"/>
</dbReference>
<proteinExistence type="predicted"/>
<gene>
    <name evidence="2" type="ORF">V5O48_014591</name>
</gene>
<dbReference type="PANTHER" id="PTHR43157">
    <property type="entry name" value="PHOSPHATIDYLINOSITOL-GLYCAN BIOSYNTHESIS CLASS F PROTEIN-RELATED"/>
    <property type="match status" value="1"/>
</dbReference>
<reference evidence="2 3" key="1">
    <citation type="submission" date="2024-02" db="EMBL/GenBank/DDBJ databases">
        <title>A draft genome for the cacao thread blight pathogen Marasmius crinis-equi.</title>
        <authorList>
            <person name="Cohen S.P."/>
            <person name="Baruah I.K."/>
            <person name="Amoako-Attah I."/>
            <person name="Bukari Y."/>
            <person name="Meinhardt L.W."/>
            <person name="Bailey B.A."/>
        </authorList>
    </citation>
    <scope>NUCLEOTIDE SEQUENCE [LARGE SCALE GENOMIC DNA]</scope>
    <source>
        <strain evidence="2 3">GH-76</strain>
    </source>
</reference>
<dbReference type="EMBL" id="JBAHYK010001594">
    <property type="protein sequence ID" value="KAL0567399.1"/>
    <property type="molecule type" value="Genomic_DNA"/>
</dbReference>
<accession>A0ABR3EWY1</accession>
<keyword evidence="3" id="KW-1185">Reference proteome</keyword>
<dbReference type="Gene3D" id="3.40.50.720">
    <property type="entry name" value="NAD(P)-binding Rossmann-like Domain"/>
    <property type="match status" value="1"/>
</dbReference>
<dbReference type="InterPro" id="IPR036291">
    <property type="entry name" value="NAD(P)-bd_dom_sf"/>
</dbReference>
<protein>
    <recommendedName>
        <fullName evidence="4">NAD(P)-binding protein</fullName>
    </recommendedName>
</protein>
<evidence type="ECO:0000256" key="1">
    <source>
        <dbReference type="ARBA" id="ARBA00023002"/>
    </source>
</evidence>
<keyword evidence="1" id="KW-0560">Oxidoreductase</keyword>
<comment type="caution">
    <text evidence="2">The sequence shown here is derived from an EMBL/GenBank/DDBJ whole genome shotgun (WGS) entry which is preliminary data.</text>
</comment>
<dbReference type="Pfam" id="PF00106">
    <property type="entry name" value="adh_short"/>
    <property type="match status" value="1"/>
</dbReference>
<evidence type="ECO:0008006" key="4">
    <source>
        <dbReference type="Google" id="ProtNLM"/>
    </source>
</evidence>